<organism evidence="2 3">
    <name type="scientific">Candidatus Marsarchaeota G2 archaeon OSP_D</name>
    <dbReference type="NCBI Taxonomy" id="1978157"/>
    <lineage>
        <taxon>Archaea</taxon>
        <taxon>Candidatus Marsarchaeota</taxon>
        <taxon>Candidatus Marsarchaeota group 2</taxon>
    </lineage>
</organism>
<reference evidence="2 3" key="1">
    <citation type="submission" date="2017-04" db="EMBL/GenBank/DDBJ databases">
        <title>Novel microbial lineages endemic to geothermal iron-oxide mats fill important gaps in the evolutionary history of Archaea.</title>
        <authorList>
            <person name="Jay Z.J."/>
            <person name="Beam J.P."/>
            <person name="Dlakic M."/>
            <person name="Rusch D.B."/>
            <person name="Kozubal M.A."/>
            <person name="Inskeep W.P."/>
        </authorList>
    </citation>
    <scope>NUCLEOTIDE SEQUENCE [LARGE SCALE GENOMIC DNA]</scope>
    <source>
        <strain evidence="2">OSP_D</strain>
    </source>
</reference>
<comment type="caution">
    <text evidence="2">The sequence shown here is derived from an EMBL/GenBank/DDBJ whole genome shotgun (WGS) entry which is preliminary data.</text>
</comment>
<keyword evidence="1" id="KW-1133">Transmembrane helix</keyword>
<keyword evidence="1" id="KW-0812">Transmembrane</keyword>
<proteinExistence type="predicted"/>
<protein>
    <submittedName>
        <fullName evidence="2">Uncharacterized protein</fullName>
    </submittedName>
</protein>
<evidence type="ECO:0000256" key="1">
    <source>
        <dbReference type="SAM" id="Phobius"/>
    </source>
</evidence>
<dbReference type="AlphaFoldDB" id="A0A2R6AXL2"/>
<dbReference type="Proteomes" id="UP000240322">
    <property type="component" value="Unassembled WGS sequence"/>
</dbReference>
<name>A0A2R6AXL2_9ARCH</name>
<accession>A0A2R6AXL2</accession>
<keyword evidence="1" id="KW-0472">Membrane</keyword>
<dbReference type="EMBL" id="NEXE01000034">
    <property type="protein sequence ID" value="PSN91129.1"/>
    <property type="molecule type" value="Genomic_DNA"/>
</dbReference>
<sequence>MPSRKVLAGCAGGLCSALGIIALLSTTVLLRKACFGPASTYICPANGVPYLSEGWALTLAEPLILSLIVVLGHIFEHREAKGYIKDSSVGIIGGRSIAQVHSDPKSDATK</sequence>
<evidence type="ECO:0000313" key="2">
    <source>
        <dbReference type="EMBL" id="PSN91129.1"/>
    </source>
</evidence>
<evidence type="ECO:0000313" key="3">
    <source>
        <dbReference type="Proteomes" id="UP000240322"/>
    </source>
</evidence>
<gene>
    <name evidence="2" type="ORF">B9Q03_04975</name>
</gene>
<feature type="transmembrane region" description="Helical" evidence="1">
    <location>
        <begin position="54"/>
        <end position="75"/>
    </location>
</feature>